<feature type="domain" description="AB hydrolase-1" evidence="1">
    <location>
        <begin position="30"/>
        <end position="279"/>
    </location>
</feature>
<accession>A0A5S4EWU9</accession>
<keyword evidence="3" id="KW-1185">Reference proteome</keyword>
<name>A0A5S4EWU9_9ACTN</name>
<evidence type="ECO:0000313" key="2">
    <source>
        <dbReference type="EMBL" id="TMR08069.1"/>
    </source>
</evidence>
<dbReference type="SUPFAM" id="SSF53474">
    <property type="entry name" value="alpha/beta-Hydrolases"/>
    <property type="match status" value="1"/>
</dbReference>
<dbReference type="GO" id="GO:0016787">
    <property type="term" value="F:hydrolase activity"/>
    <property type="evidence" value="ECO:0007669"/>
    <property type="project" value="UniProtKB-KW"/>
</dbReference>
<dbReference type="PANTHER" id="PTHR43194:SF2">
    <property type="entry name" value="PEROXISOMAL MEMBRANE PROTEIN LPX1"/>
    <property type="match status" value="1"/>
</dbReference>
<evidence type="ECO:0000313" key="3">
    <source>
        <dbReference type="Proteomes" id="UP000309128"/>
    </source>
</evidence>
<dbReference type="Proteomes" id="UP000309128">
    <property type="component" value="Unassembled WGS sequence"/>
</dbReference>
<dbReference type="AlphaFoldDB" id="A0A5S4EWU9"/>
<proteinExistence type="predicted"/>
<evidence type="ECO:0000259" key="1">
    <source>
        <dbReference type="Pfam" id="PF12697"/>
    </source>
</evidence>
<organism evidence="2 3">
    <name type="scientific">Nonomuraea turkmeniaca</name>
    <dbReference type="NCBI Taxonomy" id="103838"/>
    <lineage>
        <taxon>Bacteria</taxon>
        <taxon>Bacillati</taxon>
        <taxon>Actinomycetota</taxon>
        <taxon>Actinomycetes</taxon>
        <taxon>Streptosporangiales</taxon>
        <taxon>Streptosporangiaceae</taxon>
        <taxon>Nonomuraea</taxon>
    </lineage>
</organism>
<dbReference type="InterPro" id="IPR050228">
    <property type="entry name" value="Carboxylesterase_BioH"/>
</dbReference>
<dbReference type="Gene3D" id="3.40.50.1820">
    <property type="entry name" value="alpha/beta hydrolase"/>
    <property type="match status" value="1"/>
</dbReference>
<dbReference type="InterPro" id="IPR029058">
    <property type="entry name" value="AB_hydrolase_fold"/>
</dbReference>
<dbReference type="PANTHER" id="PTHR43194">
    <property type="entry name" value="HYDROLASE ALPHA/BETA FOLD FAMILY"/>
    <property type="match status" value="1"/>
</dbReference>
<dbReference type="OrthoDB" id="4222986at2"/>
<dbReference type="Pfam" id="PF12697">
    <property type="entry name" value="Abhydrolase_6"/>
    <property type="match status" value="1"/>
</dbReference>
<keyword evidence="2" id="KW-0378">Hydrolase</keyword>
<reference evidence="2 3" key="1">
    <citation type="submission" date="2019-05" db="EMBL/GenBank/DDBJ databases">
        <title>Draft genome sequence of Nonomuraea turkmeniaca DSM 43926.</title>
        <authorList>
            <person name="Saricaoglu S."/>
            <person name="Isik K."/>
        </authorList>
    </citation>
    <scope>NUCLEOTIDE SEQUENCE [LARGE SCALE GENOMIC DNA]</scope>
    <source>
        <strain evidence="2 3">DSM 43926</strain>
    </source>
</reference>
<dbReference type="EMBL" id="VCKY01000322">
    <property type="protein sequence ID" value="TMR08069.1"/>
    <property type="molecule type" value="Genomic_DNA"/>
</dbReference>
<protein>
    <submittedName>
        <fullName evidence="2">Alpha/beta hydrolase</fullName>
    </submittedName>
</protein>
<dbReference type="InterPro" id="IPR000073">
    <property type="entry name" value="AB_hydrolase_1"/>
</dbReference>
<sequence>MGAIMITLDEVTSKDGTTITYHRLGDGPGLVLVHGVMQTGHSNIELARALAAVFTCYVPDRRGRGRSGPYGPGYGLQREVEDLDALLDATGAQHVVGVSSGAVVALRTAIARPALRTVVAFEPPLDLGGTYPAGWVDRFDREMAAGRIPAALVTGMLATRLGPSFFNVMPRAVLELLTAMMLKNQEKAATGGEPTYRELAPSLHYDAQLVAETTADLDVYRSVEAEVLLLGGTKSPAHLKAVLTALEGVLPRTRRVDMAGLDHSATSNAAMRGKPEQVAAEIRRFITNP</sequence>
<gene>
    <name evidence="2" type="ORF">ETD86_49355</name>
</gene>
<comment type="caution">
    <text evidence="2">The sequence shown here is derived from an EMBL/GenBank/DDBJ whole genome shotgun (WGS) entry which is preliminary data.</text>
</comment>